<proteinExistence type="predicted"/>
<dbReference type="EMBL" id="AMCW01000107">
    <property type="protein sequence ID" value="EKK01062.1"/>
    <property type="molecule type" value="Genomic_DNA"/>
</dbReference>
<dbReference type="PATRIC" id="fig|993517.3.peg.4058"/>
<sequence>MIGPDDVSRLGVDLDCDTFGVGVLIVSSGFCLSSSR</sequence>
<reference evidence="1 2" key="1">
    <citation type="journal article" date="2013" name="Mar. Genomics">
        <title>Expression of sulfatases in Rhodopirellula baltica and the diversity of sulfatases in the genus Rhodopirellula.</title>
        <authorList>
            <person name="Wegner C.E."/>
            <person name="Richter-Heitmann T."/>
            <person name="Klindworth A."/>
            <person name="Klockow C."/>
            <person name="Richter M."/>
            <person name="Achstetter T."/>
            <person name="Glockner F.O."/>
            <person name="Harder J."/>
        </authorList>
    </citation>
    <scope>NUCLEOTIDE SEQUENCE [LARGE SCALE GENOMIC DNA]</scope>
    <source>
        <strain evidence="1 2">SH28</strain>
    </source>
</reference>
<dbReference type="Proteomes" id="UP000007993">
    <property type="component" value="Unassembled WGS sequence"/>
</dbReference>
<evidence type="ECO:0000313" key="2">
    <source>
        <dbReference type="Proteomes" id="UP000007993"/>
    </source>
</evidence>
<protein>
    <submittedName>
        <fullName evidence="1">Uncharacterized protein</fullName>
    </submittedName>
</protein>
<gene>
    <name evidence="1" type="ORF">RBSH_03736</name>
</gene>
<accession>K5D379</accession>
<comment type="caution">
    <text evidence="1">The sequence shown here is derived from an EMBL/GenBank/DDBJ whole genome shotgun (WGS) entry which is preliminary data.</text>
</comment>
<name>K5D379_RHOBT</name>
<evidence type="ECO:0000313" key="1">
    <source>
        <dbReference type="EMBL" id="EKK01062.1"/>
    </source>
</evidence>
<dbReference type="AlphaFoldDB" id="K5D379"/>
<organism evidence="1 2">
    <name type="scientific">Rhodopirellula baltica SH28</name>
    <dbReference type="NCBI Taxonomy" id="993517"/>
    <lineage>
        <taxon>Bacteria</taxon>
        <taxon>Pseudomonadati</taxon>
        <taxon>Planctomycetota</taxon>
        <taxon>Planctomycetia</taxon>
        <taxon>Pirellulales</taxon>
        <taxon>Pirellulaceae</taxon>
        <taxon>Rhodopirellula</taxon>
    </lineage>
</organism>